<sequence>MADMRTPILEDRNGAVYWPGVLQAASSKTYLSAELVQTLKERLKSEQTHIVLNTLTALHTISINGSRQTRDQLALSKCMKQLERLLNRPPFPGVEMAAAQLLMDWAFLFGAEELGLKSFHLLTGTSKHRAMLQGMQASDVAVLQREDQQLGIPSFVAVARGLDFGKHFAAQFGGLLTGTAPPPTVLSRLAAAAVAASYSGSSAAAAAAAAASRNTFAAWAERVQSDPRAAAERVLSSTRHVETDIAALSTAQAACLAAARPFARNGASSSSSLPAAAAAGDDKYAALRHELDRAYLAACKVTEWREMIQVLVQQQLPDQLL</sequence>
<protein>
    <recommendedName>
        <fullName evidence="3">VHS domain-containing protein</fullName>
    </recommendedName>
</protein>
<name>A0ABY8USV5_TETOB</name>
<evidence type="ECO:0008006" key="3">
    <source>
        <dbReference type="Google" id="ProtNLM"/>
    </source>
</evidence>
<organism evidence="1 2">
    <name type="scientific">Tetradesmus obliquus</name>
    <name type="common">Green alga</name>
    <name type="synonym">Acutodesmus obliquus</name>
    <dbReference type="NCBI Taxonomy" id="3088"/>
    <lineage>
        <taxon>Eukaryota</taxon>
        <taxon>Viridiplantae</taxon>
        <taxon>Chlorophyta</taxon>
        <taxon>core chlorophytes</taxon>
        <taxon>Chlorophyceae</taxon>
        <taxon>CS clade</taxon>
        <taxon>Sphaeropleales</taxon>
        <taxon>Scenedesmaceae</taxon>
        <taxon>Tetradesmus</taxon>
    </lineage>
</organism>
<dbReference type="Gene3D" id="1.25.40.90">
    <property type="match status" value="1"/>
</dbReference>
<dbReference type="SUPFAM" id="SSF48464">
    <property type="entry name" value="ENTH/VHS domain"/>
    <property type="match status" value="1"/>
</dbReference>
<evidence type="ECO:0000313" key="1">
    <source>
        <dbReference type="EMBL" id="WIA22638.1"/>
    </source>
</evidence>
<dbReference type="Proteomes" id="UP001244341">
    <property type="component" value="Chromosome 15b"/>
</dbReference>
<keyword evidence="2" id="KW-1185">Reference proteome</keyword>
<gene>
    <name evidence="1" type="ORF">OEZ85_001058</name>
</gene>
<proteinExistence type="predicted"/>
<evidence type="ECO:0000313" key="2">
    <source>
        <dbReference type="Proteomes" id="UP001244341"/>
    </source>
</evidence>
<dbReference type="EMBL" id="CP126222">
    <property type="protein sequence ID" value="WIA22638.1"/>
    <property type="molecule type" value="Genomic_DNA"/>
</dbReference>
<dbReference type="InterPro" id="IPR008942">
    <property type="entry name" value="ENTH_VHS"/>
</dbReference>
<reference evidence="1 2" key="1">
    <citation type="submission" date="2023-05" db="EMBL/GenBank/DDBJ databases">
        <title>A 100% complete, gapless, phased diploid assembly of the Scenedesmus obliquus UTEX 3031 genome.</title>
        <authorList>
            <person name="Biondi T.C."/>
            <person name="Hanschen E.R."/>
            <person name="Kwon T."/>
            <person name="Eng W."/>
            <person name="Kruse C.P.S."/>
            <person name="Koehler S.I."/>
            <person name="Kunde Y."/>
            <person name="Gleasner C.D."/>
            <person name="You Mak K.T."/>
            <person name="Polle J."/>
            <person name="Hovde B.T."/>
            <person name="Starkenburg S.R."/>
        </authorList>
    </citation>
    <scope>NUCLEOTIDE SEQUENCE [LARGE SCALE GENOMIC DNA]</scope>
    <source>
        <strain evidence="1 2">DOE0152z</strain>
    </source>
</reference>
<accession>A0ABY8USV5</accession>